<dbReference type="EMBL" id="MU276114">
    <property type="protein sequence ID" value="KAI0041591.1"/>
    <property type="molecule type" value="Genomic_DNA"/>
</dbReference>
<comment type="caution">
    <text evidence="1">The sequence shown here is derived from an EMBL/GenBank/DDBJ whole genome shotgun (WGS) entry which is preliminary data.</text>
</comment>
<organism evidence="1 2">
    <name type="scientific">Auriscalpium vulgare</name>
    <dbReference type="NCBI Taxonomy" id="40419"/>
    <lineage>
        <taxon>Eukaryota</taxon>
        <taxon>Fungi</taxon>
        <taxon>Dikarya</taxon>
        <taxon>Basidiomycota</taxon>
        <taxon>Agaricomycotina</taxon>
        <taxon>Agaricomycetes</taxon>
        <taxon>Russulales</taxon>
        <taxon>Auriscalpiaceae</taxon>
        <taxon>Auriscalpium</taxon>
    </lineage>
</organism>
<proteinExistence type="predicted"/>
<sequence length="252" mass="28314">MPPPSITLYDVPSLTPEAWSPNIWRIRLILNYKRLPYRTAWVEFSDVERVLRSINAPPTAISRDGRPLYALPAIVVPQHSSGRPIVLTNASTIAEYLEAAFPARPIFPDGSKAMQSVFVQYLHDIVLQPLLAVMVPLTHMRLPAHVQAQFRGPPPASLPGYLTPGPQREQAWVAVKEKLDLLAAMLDKNVGSDGDGVVAMGRELTYADFAVCGVLIWVERVAPHDGWARMRQWSGGRWARLWERCREYMDVL</sequence>
<reference evidence="1" key="1">
    <citation type="submission" date="2021-02" db="EMBL/GenBank/DDBJ databases">
        <authorList>
            <consortium name="DOE Joint Genome Institute"/>
            <person name="Ahrendt S."/>
            <person name="Looney B.P."/>
            <person name="Miyauchi S."/>
            <person name="Morin E."/>
            <person name="Drula E."/>
            <person name="Courty P.E."/>
            <person name="Chicoki N."/>
            <person name="Fauchery L."/>
            <person name="Kohler A."/>
            <person name="Kuo A."/>
            <person name="Labutti K."/>
            <person name="Pangilinan J."/>
            <person name="Lipzen A."/>
            <person name="Riley R."/>
            <person name="Andreopoulos W."/>
            <person name="He G."/>
            <person name="Johnson J."/>
            <person name="Barry K.W."/>
            <person name="Grigoriev I.V."/>
            <person name="Nagy L."/>
            <person name="Hibbett D."/>
            <person name="Henrissat B."/>
            <person name="Matheny P.B."/>
            <person name="Labbe J."/>
            <person name="Martin F."/>
        </authorList>
    </citation>
    <scope>NUCLEOTIDE SEQUENCE</scope>
    <source>
        <strain evidence="1">FP105234-sp</strain>
    </source>
</reference>
<gene>
    <name evidence="1" type="ORF">FA95DRAFT_1548558</name>
</gene>
<name>A0ACB8RBN6_9AGAM</name>
<evidence type="ECO:0000313" key="2">
    <source>
        <dbReference type="Proteomes" id="UP000814033"/>
    </source>
</evidence>
<keyword evidence="2" id="KW-1185">Reference proteome</keyword>
<protein>
    <submittedName>
        <fullName evidence="1">Uncharacterized protein</fullName>
    </submittedName>
</protein>
<reference evidence="1" key="2">
    <citation type="journal article" date="2022" name="New Phytol.">
        <title>Evolutionary transition to the ectomycorrhizal habit in the genomes of a hyperdiverse lineage of mushroom-forming fungi.</title>
        <authorList>
            <person name="Looney B."/>
            <person name="Miyauchi S."/>
            <person name="Morin E."/>
            <person name="Drula E."/>
            <person name="Courty P.E."/>
            <person name="Kohler A."/>
            <person name="Kuo A."/>
            <person name="LaButti K."/>
            <person name="Pangilinan J."/>
            <person name="Lipzen A."/>
            <person name="Riley R."/>
            <person name="Andreopoulos W."/>
            <person name="He G."/>
            <person name="Johnson J."/>
            <person name="Nolan M."/>
            <person name="Tritt A."/>
            <person name="Barry K.W."/>
            <person name="Grigoriev I.V."/>
            <person name="Nagy L.G."/>
            <person name="Hibbett D."/>
            <person name="Henrissat B."/>
            <person name="Matheny P.B."/>
            <person name="Labbe J."/>
            <person name="Martin F.M."/>
        </authorList>
    </citation>
    <scope>NUCLEOTIDE SEQUENCE</scope>
    <source>
        <strain evidence="1">FP105234-sp</strain>
    </source>
</reference>
<evidence type="ECO:0000313" key="1">
    <source>
        <dbReference type="EMBL" id="KAI0041591.1"/>
    </source>
</evidence>
<accession>A0ACB8RBN6</accession>
<dbReference type="Proteomes" id="UP000814033">
    <property type="component" value="Unassembled WGS sequence"/>
</dbReference>